<dbReference type="RefSeq" id="WP_069857378.1">
    <property type="nucleotide sequence ID" value="NZ_BDFE01000008.1"/>
</dbReference>
<dbReference type="GO" id="GO:0003723">
    <property type="term" value="F:RNA binding"/>
    <property type="evidence" value="ECO:0007669"/>
    <property type="project" value="TreeGrafter"/>
</dbReference>
<dbReference type="InterPro" id="IPR023035">
    <property type="entry name" value="Ribosomal_uS9_bac/plastid"/>
</dbReference>
<dbReference type="FunFam" id="3.30.230.10:FF:000001">
    <property type="entry name" value="30S ribosomal protein S9"/>
    <property type="match status" value="1"/>
</dbReference>
<dbReference type="GO" id="GO:0003735">
    <property type="term" value="F:structural constituent of ribosome"/>
    <property type="evidence" value="ECO:0007669"/>
    <property type="project" value="InterPro"/>
</dbReference>
<keyword evidence="2 5" id="KW-0689">Ribosomal protein</keyword>
<organism evidence="7 8">
    <name type="scientific">Desulfoplanes formicivorans</name>
    <dbReference type="NCBI Taxonomy" id="1592317"/>
    <lineage>
        <taxon>Bacteria</taxon>
        <taxon>Pseudomonadati</taxon>
        <taxon>Thermodesulfobacteriota</taxon>
        <taxon>Desulfovibrionia</taxon>
        <taxon>Desulfovibrionales</taxon>
        <taxon>Desulfoplanaceae</taxon>
        <taxon>Desulfoplanes</taxon>
    </lineage>
</organism>
<dbReference type="InterPro" id="IPR020568">
    <property type="entry name" value="Ribosomal_Su5_D2-typ_SF"/>
</dbReference>
<dbReference type="PANTHER" id="PTHR21569:SF1">
    <property type="entry name" value="SMALL RIBOSOMAL SUBUNIT PROTEIN US9M"/>
    <property type="match status" value="1"/>
</dbReference>
<dbReference type="EMBL" id="BDFE01000008">
    <property type="protein sequence ID" value="GAU07875.1"/>
    <property type="molecule type" value="Genomic_DNA"/>
</dbReference>
<protein>
    <recommendedName>
        <fullName evidence="4 5">Small ribosomal subunit protein uS9</fullName>
    </recommendedName>
</protein>
<dbReference type="Gene3D" id="3.30.230.10">
    <property type="match status" value="1"/>
</dbReference>
<dbReference type="OrthoDB" id="9803965at2"/>
<evidence type="ECO:0000256" key="6">
    <source>
        <dbReference type="RuleBase" id="RU003815"/>
    </source>
</evidence>
<comment type="similarity">
    <text evidence="1 5 6">Belongs to the universal ribosomal protein uS9 family.</text>
</comment>
<dbReference type="GO" id="GO:0006412">
    <property type="term" value="P:translation"/>
    <property type="evidence" value="ECO:0007669"/>
    <property type="project" value="UniProtKB-UniRule"/>
</dbReference>
<dbReference type="PANTHER" id="PTHR21569">
    <property type="entry name" value="RIBOSOMAL PROTEIN S9"/>
    <property type="match status" value="1"/>
</dbReference>
<comment type="caution">
    <text evidence="7">The sequence shown here is derived from an EMBL/GenBank/DDBJ whole genome shotgun (WGS) entry which is preliminary data.</text>
</comment>
<reference evidence="8" key="1">
    <citation type="submission" date="2016-06" db="EMBL/GenBank/DDBJ databases">
        <title>Draft genome sequence of Desulfoplanes formicivorans strain Pf12B.</title>
        <authorList>
            <person name="Watanabe M."/>
            <person name="Kojima H."/>
            <person name="Fukui M."/>
        </authorList>
    </citation>
    <scope>NUCLEOTIDE SEQUENCE [LARGE SCALE GENOMIC DNA]</scope>
    <source>
        <strain evidence="8">Pf12B</strain>
    </source>
</reference>
<evidence type="ECO:0000256" key="1">
    <source>
        <dbReference type="ARBA" id="ARBA00005251"/>
    </source>
</evidence>
<dbReference type="NCBIfam" id="NF001099">
    <property type="entry name" value="PRK00132.1"/>
    <property type="match status" value="1"/>
</dbReference>
<dbReference type="InterPro" id="IPR014721">
    <property type="entry name" value="Ribsml_uS5_D2-typ_fold_subgr"/>
</dbReference>
<evidence type="ECO:0000256" key="3">
    <source>
        <dbReference type="ARBA" id="ARBA00023274"/>
    </source>
</evidence>
<dbReference type="AlphaFoldDB" id="A0A194AFA1"/>
<dbReference type="STRING" id="1592317.DPF_0574"/>
<dbReference type="Proteomes" id="UP000095200">
    <property type="component" value="Unassembled WGS sequence"/>
</dbReference>
<sequence>MSQDFFYGTGRRKSSVSRTRLYTGSGQIIINGRSIDDYFPRATLQLIIRQPLKLTKTLDKFDIKIRVAGGGLTGQAQAVRHGISRALLDYDPELRPALKKAGFLTRDPRKKERKKYGLRGARARFQYSKR</sequence>
<keyword evidence="3 5" id="KW-0687">Ribonucleoprotein</keyword>
<dbReference type="Pfam" id="PF00380">
    <property type="entry name" value="Ribosomal_S9"/>
    <property type="match status" value="1"/>
</dbReference>
<keyword evidence="8" id="KW-1185">Reference proteome</keyword>
<dbReference type="HAMAP" id="MF_00532_B">
    <property type="entry name" value="Ribosomal_uS9_B"/>
    <property type="match status" value="1"/>
</dbReference>
<accession>A0A194AFA1</accession>
<proteinExistence type="inferred from homology"/>
<gene>
    <name evidence="5" type="primary">rpsI</name>
    <name evidence="7" type="ORF">DPF_0574</name>
</gene>
<evidence type="ECO:0000256" key="5">
    <source>
        <dbReference type="HAMAP-Rule" id="MF_00532"/>
    </source>
</evidence>
<dbReference type="GO" id="GO:0022627">
    <property type="term" value="C:cytosolic small ribosomal subunit"/>
    <property type="evidence" value="ECO:0007669"/>
    <property type="project" value="TreeGrafter"/>
</dbReference>
<evidence type="ECO:0000313" key="7">
    <source>
        <dbReference type="EMBL" id="GAU07875.1"/>
    </source>
</evidence>
<evidence type="ECO:0000313" key="8">
    <source>
        <dbReference type="Proteomes" id="UP000095200"/>
    </source>
</evidence>
<dbReference type="SUPFAM" id="SSF54211">
    <property type="entry name" value="Ribosomal protein S5 domain 2-like"/>
    <property type="match status" value="1"/>
</dbReference>
<evidence type="ECO:0000256" key="2">
    <source>
        <dbReference type="ARBA" id="ARBA00022980"/>
    </source>
</evidence>
<evidence type="ECO:0000256" key="4">
    <source>
        <dbReference type="ARBA" id="ARBA00035259"/>
    </source>
</evidence>
<dbReference type="InterPro" id="IPR020574">
    <property type="entry name" value="Ribosomal_uS9_CS"/>
</dbReference>
<name>A0A194AFA1_9BACT</name>
<dbReference type="InterPro" id="IPR000754">
    <property type="entry name" value="Ribosomal_uS9"/>
</dbReference>
<dbReference type="PROSITE" id="PS00360">
    <property type="entry name" value="RIBOSOMAL_S9"/>
    <property type="match status" value="1"/>
</dbReference>